<evidence type="ECO:0000256" key="3">
    <source>
        <dbReference type="ARBA" id="ARBA00012454"/>
    </source>
</evidence>
<dbReference type="PIRSF" id="PIRSF015617">
    <property type="entry name" value="Adensltrnsf_CobA"/>
    <property type="match status" value="1"/>
</dbReference>
<dbReference type="RefSeq" id="WP_092436146.1">
    <property type="nucleotide sequence ID" value="NZ_FMYP01000010.1"/>
</dbReference>
<dbReference type="AlphaFoldDB" id="A0A1G6HF89"/>
<protein>
    <recommendedName>
        <fullName evidence="3">corrinoid adenosyltransferase</fullName>
        <ecNumber evidence="3">2.5.1.17</ecNumber>
    </recommendedName>
    <alternativeName>
        <fullName evidence="5">Cob(II)alamin adenosyltransferase</fullName>
    </alternativeName>
    <alternativeName>
        <fullName evidence="7">Cob(II)yrinic acid a,c-diamide adenosyltransferase</fullName>
    </alternativeName>
    <alternativeName>
        <fullName evidence="6">Cobinamide/cobalamin adenosyltransferase</fullName>
    </alternativeName>
</protein>
<dbReference type="Gene3D" id="3.40.50.300">
    <property type="entry name" value="P-loop containing nucleotide triphosphate hydrolases"/>
    <property type="match status" value="1"/>
</dbReference>
<gene>
    <name evidence="10" type="ORF">SAMN05216323_101026</name>
</gene>
<comment type="function">
    <text evidence="4">Required for both de novo synthesis of the corrin ring for the assimilation of exogenous corrinoids. Participates in the adenosylation of a variety of incomplete and complete corrinoids.</text>
</comment>
<dbReference type="SUPFAM" id="SSF52540">
    <property type="entry name" value="P-loop containing nucleoside triphosphate hydrolases"/>
    <property type="match status" value="1"/>
</dbReference>
<dbReference type="GO" id="GO:0008817">
    <property type="term" value="F:corrinoid adenosyltransferase activity"/>
    <property type="evidence" value="ECO:0007669"/>
    <property type="project" value="UniProtKB-EC"/>
</dbReference>
<dbReference type="EC" id="2.5.1.17" evidence="3"/>
<dbReference type="GO" id="GO:0005524">
    <property type="term" value="F:ATP binding"/>
    <property type="evidence" value="ECO:0007669"/>
    <property type="project" value="InterPro"/>
</dbReference>
<evidence type="ECO:0000256" key="6">
    <source>
        <dbReference type="ARBA" id="ARBA00033334"/>
    </source>
</evidence>
<keyword evidence="10" id="KW-0808">Transferase</keyword>
<dbReference type="NCBIfam" id="NF004637">
    <property type="entry name" value="PRK05986.1"/>
    <property type="match status" value="1"/>
</dbReference>
<dbReference type="CDD" id="cd00561">
    <property type="entry name" value="CobA_ACA"/>
    <property type="match status" value="1"/>
</dbReference>
<dbReference type="Pfam" id="PF02572">
    <property type="entry name" value="CobA_CobO_BtuR"/>
    <property type="match status" value="1"/>
</dbReference>
<dbReference type="PANTHER" id="PTHR46638:SF1">
    <property type="entry name" value="CORRINOID ADENOSYLTRANSFERASE"/>
    <property type="match status" value="1"/>
</dbReference>
<comment type="pathway">
    <text evidence="1">Cofactor biosynthesis; adenosylcobalamin biosynthesis; adenosylcobalamin from cob(II)yrinate a,c-diamide: step 2/7.</text>
</comment>
<comment type="catalytic activity">
    <reaction evidence="9">
        <text>2 cob(II)alamin + reduced [electron-transfer flavoprotein] + 2 ATP = 2 adenosylcob(III)alamin + 2 triphosphate + oxidized [electron-transfer flavoprotein] + 3 H(+)</text>
        <dbReference type="Rhea" id="RHEA:28671"/>
        <dbReference type="Rhea" id="RHEA-COMP:10685"/>
        <dbReference type="Rhea" id="RHEA-COMP:10686"/>
        <dbReference type="ChEBI" id="CHEBI:15378"/>
        <dbReference type="ChEBI" id="CHEBI:16304"/>
        <dbReference type="ChEBI" id="CHEBI:18036"/>
        <dbReference type="ChEBI" id="CHEBI:18408"/>
        <dbReference type="ChEBI" id="CHEBI:30616"/>
        <dbReference type="ChEBI" id="CHEBI:57692"/>
        <dbReference type="ChEBI" id="CHEBI:58307"/>
        <dbReference type="EC" id="2.5.1.17"/>
    </reaction>
</comment>
<comment type="catalytic activity">
    <reaction evidence="8">
        <text>2 cob(II)yrinate a,c diamide + reduced [electron-transfer flavoprotein] + 2 ATP = 2 adenosylcob(III)yrinate a,c-diamide + 2 triphosphate + oxidized [electron-transfer flavoprotein] + 3 H(+)</text>
        <dbReference type="Rhea" id="RHEA:11528"/>
        <dbReference type="Rhea" id="RHEA-COMP:10685"/>
        <dbReference type="Rhea" id="RHEA-COMP:10686"/>
        <dbReference type="ChEBI" id="CHEBI:15378"/>
        <dbReference type="ChEBI" id="CHEBI:18036"/>
        <dbReference type="ChEBI" id="CHEBI:30616"/>
        <dbReference type="ChEBI" id="CHEBI:57692"/>
        <dbReference type="ChEBI" id="CHEBI:58307"/>
        <dbReference type="ChEBI" id="CHEBI:58503"/>
        <dbReference type="ChEBI" id="CHEBI:58537"/>
        <dbReference type="EC" id="2.5.1.17"/>
    </reaction>
</comment>
<sequence length="171" mass="19045">MQGYIQLYTGNGKGKTTAAFGLALRAAGAGKKVFFAQFVKGKIYSEIEAINRFIPTIKVEQYGRGCFITNAPTEADIKAAQHGLVTVEKVITEGEYDVVILDEACIAIFFKLFTSTELIKILQRKPLSMEIVITGRYATDDLIEFADLVTEMKEIKHYYNTGVKARKGIEF</sequence>
<evidence type="ECO:0000256" key="5">
    <source>
        <dbReference type="ARBA" id="ARBA00031529"/>
    </source>
</evidence>
<dbReference type="GO" id="GO:0009236">
    <property type="term" value="P:cobalamin biosynthetic process"/>
    <property type="evidence" value="ECO:0007669"/>
    <property type="project" value="InterPro"/>
</dbReference>
<evidence type="ECO:0000256" key="9">
    <source>
        <dbReference type="ARBA" id="ARBA00048692"/>
    </source>
</evidence>
<accession>A0A1G6HF89</accession>
<reference evidence="10 11" key="1">
    <citation type="submission" date="2016-09" db="EMBL/GenBank/DDBJ databases">
        <authorList>
            <person name="Capua I."/>
            <person name="De Benedictis P."/>
            <person name="Joannis T."/>
            <person name="Lombin L.H."/>
            <person name="Cattoli G."/>
        </authorList>
    </citation>
    <scope>NUCLEOTIDE SEQUENCE [LARGE SCALE GENOMIC DNA]</scope>
    <source>
        <strain evidence="10 11">A7P-90m</strain>
    </source>
</reference>
<dbReference type="InterPro" id="IPR027417">
    <property type="entry name" value="P-loop_NTPase"/>
</dbReference>
<evidence type="ECO:0000256" key="2">
    <source>
        <dbReference type="ARBA" id="ARBA00007487"/>
    </source>
</evidence>
<keyword evidence="11" id="KW-1185">Reference proteome</keyword>
<organism evidence="10 11">
    <name type="scientific">Williamwhitmania taraxaci</name>
    <dbReference type="NCBI Taxonomy" id="1640674"/>
    <lineage>
        <taxon>Bacteria</taxon>
        <taxon>Pseudomonadati</taxon>
        <taxon>Bacteroidota</taxon>
        <taxon>Bacteroidia</taxon>
        <taxon>Bacteroidales</taxon>
        <taxon>Williamwhitmaniaceae</taxon>
        <taxon>Williamwhitmania</taxon>
    </lineage>
</organism>
<comment type="similarity">
    <text evidence="2">Belongs to the Cob(I)alamin adenosyltransferase family.</text>
</comment>
<evidence type="ECO:0000256" key="1">
    <source>
        <dbReference type="ARBA" id="ARBA00005121"/>
    </source>
</evidence>
<dbReference type="OrthoDB" id="9810309at2"/>
<proteinExistence type="inferred from homology"/>
<dbReference type="EMBL" id="FMYP01000010">
    <property type="protein sequence ID" value="SDB92912.1"/>
    <property type="molecule type" value="Genomic_DNA"/>
</dbReference>
<evidence type="ECO:0000256" key="4">
    <source>
        <dbReference type="ARBA" id="ARBA00024929"/>
    </source>
</evidence>
<evidence type="ECO:0000313" key="11">
    <source>
        <dbReference type="Proteomes" id="UP000199452"/>
    </source>
</evidence>
<dbReference type="Proteomes" id="UP000199452">
    <property type="component" value="Unassembled WGS sequence"/>
</dbReference>
<dbReference type="STRING" id="1640674.SAMN05216323_101026"/>
<evidence type="ECO:0000256" key="7">
    <source>
        <dbReference type="ARBA" id="ARBA00033354"/>
    </source>
</evidence>
<evidence type="ECO:0000313" key="10">
    <source>
        <dbReference type="EMBL" id="SDB92912.1"/>
    </source>
</evidence>
<dbReference type="PANTHER" id="PTHR46638">
    <property type="entry name" value="CORRINOID ADENOSYLTRANSFERASE"/>
    <property type="match status" value="1"/>
</dbReference>
<dbReference type="InterPro" id="IPR003724">
    <property type="entry name" value="CblAdoTrfase_CobA"/>
</dbReference>
<name>A0A1G6HF89_9BACT</name>
<evidence type="ECO:0000256" key="8">
    <source>
        <dbReference type="ARBA" id="ARBA00048555"/>
    </source>
</evidence>